<dbReference type="InterPro" id="IPR000569">
    <property type="entry name" value="HECT_dom"/>
</dbReference>
<dbReference type="AlphaFoldDB" id="A0A5J4X9D3"/>
<gene>
    <name evidence="8" type="ORF">EZS28_000669</name>
</gene>
<reference evidence="8 9" key="1">
    <citation type="submission" date="2019-03" db="EMBL/GenBank/DDBJ databases">
        <title>Single cell metagenomics reveals metabolic interactions within the superorganism composed of flagellate Streblomastix strix and complex community of Bacteroidetes bacteria on its surface.</title>
        <authorList>
            <person name="Treitli S.C."/>
            <person name="Kolisko M."/>
            <person name="Husnik F."/>
            <person name="Keeling P."/>
            <person name="Hampl V."/>
        </authorList>
    </citation>
    <scope>NUCLEOTIDE SEQUENCE [LARGE SCALE GENOMIC DNA]</scope>
    <source>
        <strain evidence="8">ST1C</strain>
    </source>
</reference>
<organism evidence="8 9">
    <name type="scientific">Streblomastix strix</name>
    <dbReference type="NCBI Taxonomy" id="222440"/>
    <lineage>
        <taxon>Eukaryota</taxon>
        <taxon>Metamonada</taxon>
        <taxon>Preaxostyla</taxon>
        <taxon>Oxymonadida</taxon>
        <taxon>Streblomastigidae</taxon>
        <taxon>Streblomastix</taxon>
    </lineage>
</organism>
<dbReference type="SMART" id="SM00119">
    <property type="entry name" value="HECTc"/>
    <property type="match status" value="1"/>
</dbReference>
<dbReference type="FunFam" id="3.30.2160.10:FF:000001">
    <property type="entry name" value="E3 ubiquitin-protein ligase NEDD4-like"/>
    <property type="match status" value="1"/>
</dbReference>
<dbReference type="FunFam" id="3.90.1750.10:FF:000026">
    <property type="entry name" value="E3 ubiquitin-protein ligase HACE1"/>
    <property type="match status" value="1"/>
</dbReference>
<dbReference type="Gene3D" id="3.90.1750.10">
    <property type="entry name" value="Hect, E3 ligase catalytic domains"/>
    <property type="match status" value="1"/>
</dbReference>
<evidence type="ECO:0000259" key="7">
    <source>
        <dbReference type="PROSITE" id="PS50237"/>
    </source>
</evidence>
<evidence type="ECO:0000256" key="4">
    <source>
        <dbReference type="ARBA" id="ARBA00022679"/>
    </source>
</evidence>
<evidence type="ECO:0000256" key="1">
    <source>
        <dbReference type="ARBA" id="ARBA00000885"/>
    </source>
</evidence>
<keyword evidence="4" id="KW-0808">Transferase</keyword>
<dbReference type="GO" id="GO:0000209">
    <property type="term" value="P:protein polyubiquitination"/>
    <property type="evidence" value="ECO:0007669"/>
    <property type="project" value="TreeGrafter"/>
</dbReference>
<dbReference type="GO" id="GO:0005737">
    <property type="term" value="C:cytoplasm"/>
    <property type="evidence" value="ECO:0007669"/>
    <property type="project" value="TreeGrafter"/>
</dbReference>
<dbReference type="Gene3D" id="3.30.2410.10">
    <property type="entry name" value="Hect, E3 ligase catalytic domain"/>
    <property type="match status" value="1"/>
</dbReference>
<dbReference type="OrthoDB" id="8068875at2759"/>
<dbReference type="InterPro" id="IPR035983">
    <property type="entry name" value="Hect_E3_ubiquitin_ligase"/>
</dbReference>
<feature type="domain" description="HECT" evidence="7">
    <location>
        <begin position="94"/>
        <end position="425"/>
    </location>
</feature>
<evidence type="ECO:0000313" key="8">
    <source>
        <dbReference type="EMBL" id="KAA6403807.1"/>
    </source>
</evidence>
<dbReference type="PANTHER" id="PTHR11254">
    <property type="entry name" value="HECT DOMAIN UBIQUITIN-PROTEIN LIGASE"/>
    <property type="match status" value="1"/>
</dbReference>
<dbReference type="EC" id="2.3.2.26" evidence="3"/>
<dbReference type="PROSITE" id="PS50237">
    <property type="entry name" value="HECT"/>
    <property type="match status" value="1"/>
</dbReference>
<dbReference type="Gene3D" id="3.30.2160.10">
    <property type="entry name" value="Hect, E3 ligase catalytic domain"/>
    <property type="match status" value="1"/>
</dbReference>
<dbReference type="GO" id="GO:0006511">
    <property type="term" value="P:ubiquitin-dependent protein catabolic process"/>
    <property type="evidence" value="ECO:0007669"/>
    <property type="project" value="TreeGrafter"/>
</dbReference>
<accession>A0A5J4X9D3</accession>
<dbReference type="EMBL" id="SNRW01000058">
    <property type="protein sequence ID" value="KAA6403807.1"/>
    <property type="molecule type" value="Genomic_DNA"/>
</dbReference>
<dbReference type="PANTHER" id="PTHR11254:SF67">
    <property type="entry name" value="E3 UBIQUITIN-PROTEIN LIGASE HUWE1"/>
    <property type="match status" value="1"/>
</dbReference>
<comment type="caution">
    <text evidence="8">The sequence shown here is derived from an EMBL/GenBank/DDBJ whole genome shotgun (WGS) entry which is preliminary data.</text>
</comment>
<dbReference type="FunFam" id="3.30.2410.10:FF:000009">
    <property type="entry name" value="Probable E3 ubiquitin-protein ligase HECTD2"/>
    <property type="match status" value="1"/>
</dbReference>
<dbReference type="Proteomes" id="UP000324800">
    <property type="component" value="Unassembled WGS sequence"/>
</dbReference>
<feature type="active site" description="Glycyl thioester intermediate" evidence="6">
    <location>
        <position position="392"/>
    </location>
</feature>
<evidence type="ECO:0000313" key="9">
    <source>
        <dbReference type="Proteomes" id="UP000324800"/>
    </source>
</evidence>
<comment type="pathway">
    <text evidence="2">Protein modification; protein ubiquitination.</text>
</comment>
<dbReference type="InterPro" id="IPR050409">
    <property type="entry name" value="E3_ubiq-protein_ligase"/>
</dbReference>
<evidence type="ECO:0000256" key="2">
    <source>
        <dbReference type="ARBA" id="ARBA00004906"/>
    </source>
</evidence>
<evidence type="ECO:0000256" key="3">
    <source>
        <dbReference type="ARBA" id="ARBA00012485"/>
    </source>
</evidence>
<dbReference type="CDD" id="cd00078">
    <property type="entry name" value="HECTc"/>
    <property type="match status" value="1"/>
</dbReference>
<evidence type="ECO:0000256" key="5">
    <source>
        <dbReference type="ARBA" id="ARBA00022786"/>
    </source>
</evidence>
<keyword evidence="5 6" id="KW-0833">Ubl conjugation pathway</keyword>
<evidence type="ECO:0000256" key="6">
    <source>
        <dbReference type="PROSITE-ProRule" id="PRU00104"/>
    </source>
</evidence>
<sequence>MSAIQQFGMIHSQLVNYIIQHNTSMIIPHSIFQTVLRIPSCISFNNKRVLFKRMLIHHIQQQMQQSGRGMNSIHLSVSRKRILQDTFSALGGKSVSEMYNRLSIEFKNEKGVDAGGLSREFFISLSNSIFDQNYALFVPCQNRTTFQPDPRSLIMDQNNVQIFSFVGRIIAKAICDEMLMDVHFTKSFFKHILGIPLQFQDMEGVDHQMYNSLLWVMQATSEQLEQAETTFEINMDYFGQMRSIELVPNGKNIPVTIANRAAYVQLMTESRMSNDIKQQIQAFKRGFYQLIPLRLISIFDVNELELLISGLPDIDVEDMKKNTMYEGTYTEESNVIKWFWKAAESFSQEERARLVQFITGSSKVPVGGFIHDRLKICHISGGDRRLPSAHTCFKQLDLPNYSTYEILREKLLFAINEGGEEFNIV</sequence>
<protein>
    <recommendedName>
        <fullName evidence="3">HECT-type E3 ubiquitin transferase</fullName>
        <ecNumber evidence="3">2.3.2.26</ecNumber>
    </recommendedName>
</protein>
<dbReference type="GO" id="GO:0061630">
    <property type="term" value="F:ubiquitin protein ligase activity"/>
    <property type="evidence" value="ECO:0007669"/>
    <property type="project" value="UniProtKB-EC"/>
</dbReference>
<proteinExistence type="predicted"/>
<dbReference type="Pfam" id="PF00632">
    <property type="entry name" value="HECT"/>
    <property type="match status" value="1"/>
</dbReference>
<dbReference type="SUPFAM" id="SSF56204">
    <property type="entry name" value="Hect, E3 ligase catalytic domain"/>
    <property type="match status" value="1"/>
</dbReference>
<comment type="catalytic activity">
    <reaction evidence="1">
        <text>S-ubiquitinyl-[E2 ubiquitin-conjugating enzyme]-L-cysteine + [acceptor protein]-L-lysine = [E2 ubiquitin-conjugating enzyme]-L-cysteine + N(6)-ubiquitinyl-[acceptor protein]-L-lysine.</text>
        <dbReference type="EC" id="2.3.2.26"/>
    </reaction>
</comment>
<name>A0A5J4X9D3_9EUKA</name>